<dbReference type="Gene3D" id="1.10.10.60">
    <property type="entry name" value="Homeodomain-like"/>
    <property type="match status" value="1"/>
</dbReference>
<dbReference type="EMBL" id="OBDY01000026">
    <property type="protein sequence ID" value="SNY64040.1"/>
    <property type="molecule type" value="Genomic_DNA"/>
</dbReference>
<gene>
    <name evidence="5" type="ORF">SAMN05421748_12627</name>
</gene>
<dbReference type="SMART" id="SM00342">
    <property type="entry name" value="HTH_ARAC"/>
    <property type="match status" value="1"/>
</dbReference>
<organism evidence="5 6">
    <name type="scientific">Paractinoplanes atraurantiacus</name>
    <dbReference type="NCBI Taxonomy" id="1036182"/>
    <lineage>
        <taxon>Bacteria</taxon>
        <taxon>Bacillati</taxon>
        <taxon>Actinomycetota</taxon>
        <taxon>Actinomycetes</taxon>
        <taxon>Micromonosporales</taxon>
        <taxon>Micromonosporaceae</taxon>
        <taxon>Paractinoplanes</taxon>
    </lineage>
</organism>
<dbReference type="PROSITE" id="PS01124">
    <property type="entry name" value="HTH_ARAC_FAMILY_2"/>
    <property type="match status" value="1"/>
</dbReference>
<dbReference type="Pfam" id="PF12833">
    <property type="entry name" value="HTH_18"/>
    <property type="match status" value="1"/>
</dbReference>
<evidence type="ECO:0000313" key="5">
    <source>
        <dbReference type="EMBL" id="SNY64040.1"/>
    </source>
</evidence>
<dbReference type="GO" id="GO:0003700">
    <property type="term" value="F:DNA-binding transcription factor activity"/>
    <property type="evidence" value="ECO:0007669"/>
    <property type="project" value="InterPro"/>
</dbReference>
<proteinExistence type="predicted"/>
<dbReference type="RefSeq" id="WP_245923646.1">
    <property type="nucleotide sequence ID" value="NZ_OBDY01000026.1"/>
</dbReference>
<evidence type="ECO:0000313" key="6">
    <source>
        <dbReference type="Proteomes" id="UP000219612"/>
    </source>
</evidence>
<keyword evidence="3" id="KW-0804">Transcription</keyword>
<keyword evidence="6" id="KW-1185">Reference proteome</keyword>
<accession>A0A285JUN4</accession>
<sequence length="86" mass="9203">MSAGSLHRRFRAELGTTPLAWLTTERVTLACRLIEQGAHGLEAVARRSGLGSGANMRALFKRHLGVSPSAYRVGLAPTADGGQPYR</sequence>
<evidence type="ECO:0000259" key="4">
    <source>
        <dbReference type="PROSITE" id="PS01124"/>
    </source>
</evidence>
<dbReference type="PANTHER" id="PTHR46796">
    <property type="entry name" value="HTH-TYPE TRANSCRIPTIONAL ACTIVATOR RHAS-RELATED"/>
    <property type="match status" value="1"/>
</dbReference>
<evidence type="ECO:0000256" key="1">
    <source>
        <dbReference type="ARBA" id="ARBA00023015"/>
    </source>
</evidence>
<dbReference type="InterPro" id="IPR018060">
    <property type="entry name" value="HTH_AraC"/>
</dbReference>
<dbReference type="Proteomes" id="UP000219612">
    <property type="component" value="Unassembled WGS sequence"/>
</dbReference>
<dbReference type="InterPro" id="IPR050204">
    <property type="entry name" value="AraC_XylS_family_regulators"/>
</dbReference>
<evidence type="ECO:0000256" key="3">
    <source>
        <dbReference type="ARBA" id="ARBA00023163"/>
    </source>
</evidence>
<feature type="domain" description="HTH araC/xylS-type" evidence="4">
    <location>
        <begin position="1"/>
        <end position="74"/>
    </location>
</feature>
<keyword evidence="1" id="KW-0805">Transcription regulation</keyword>
<keyword evidence="2" id="KW-0238">DNA-binding</keyword>
<dbReference type="InterPro" id="IPR009057">
    <property type="entry name" value="Homeodomain-like_sf"/>
</dbReference>
<evidence type="ECO:0000256" key="2">
    <source>
        <dbReference type="ARBA" id="ARBA00023125"/>
    </source>
</evidence>
<dbReference type="SUPFAM" id="SSF46689">
    <property type="entry name" value="Homeodomain-like"/>
    <property type="match status" value="1"/>
</dbReference>
<reference evidence="5 6" key="1">
    <citation type="submission" date="2017-09" db="EMBL/GenBank/DDBJ databases">
        <authorList>
            <person name="Ehlers B."/>
            <person name="Leendertz F.H."/>
        </authorList>
    </citation>
    <scope>NUCLEOTIDE SEQUENCE [LARGE SCALE GENOMIC DNA]</scope>
    <source>
        <strain evidence="5 6">CGMCC 4.6857</strain>
    </source>
</reference>
<protein>
    <submittedName>
        <fullName evidence="5">AraC family transcriptional regulator, transcriptional activator FtrA</fullName>
    </submittedName>
</protein>
<dbReference type="GO" id="GO:0043565">
    <property type="term" value="F:sequence-specific DNA binding"/>
    <property type="evidence" value="ECO:0007669"/>
    <property type="project" value="InterPro"/>
</dbReference>
<dbReference type="AlphaFoldDB" id="A0A285JUN4"/>
<name>A0A285JUN4_9ACTN</name>